<name>A0A090GTX0_MESPL</name>
<dbReference type="EMBL" id="CCNE01000012">
    <property type="protein sequence ID" value="CDX54612.1"/>
    <property type="molecule type" value="Genomic_DNA"/>
</dbReference>
<evidence type="ECO:0000313" key="1">
    <source>
        <dbReference type="EMBL" id="CDX54612.1"/>
    </source>
</evidence>
<gene>
    <name evidence="1" type="ORF">MPL3365_20084</name>
</gene>
<accession>A0A090GTX0</accession>
<reference evidence="1 2" key="1">
    <citation type="submission" date="2014-08" db="EMBL/GenBank/DDBJ databases">
        <authorList>
            <person name="Moulin Lionel"/>
        </authorList>
    </citation>
    <scope>NUCLEOTIDE SEQUENCE [LARGE SCALE GENOMIC DNA]</scope>
</reference>
<dbReference type="Proteomes" id="UP000046122">
    <property type="component" value="Unassembled WGS sequence"/>
</dbReference>
<dbReference type="AlphaFoldDB" id="A0A090GTX0"/>
<protein>
    <submittedName>
        <fullName evidence="1">Uncharacterized protein</fullName>
    </submittedName>
</protein>
<sequence length="62" mass="6622">MSRRSILSSLVSPVGAILHGPGAAPGAVHRFTETLNRSISLLLPHLCDAKRFRLAAKCSRLA</sequence>
<evidence type="ECO:0000313" key="2">
    <source>
        <dbReference type="Proteomes" id="UP000046122"/>
    </source>
</evidence>
<proteinExistence type="predicted"/>
<organism evidence="1 2">
    <name type="scientific">Mesorhizobium plurifarium</name>
    <dbReference type="NCBI Taxonomy" id="69974"/>
    <lineage>
        <taxon>Bacteria</taxon>
        <taxon>Pseudomonadati</taxon>
        <taxon>Pseudomonadota</taxon>
        <taxon>Alphaproteobacteria</taxon>
        <taxon>Hyphomicrobiales</taxon>
        <taxon>Phyllobacteriaceae</taxon>
        <taxon>Mesorhizobium</taxon>
    </lineage>
</organism>